<dbReference type="GO" id="GO:0007283">
    <property type="term" value="P:spermatogenesis"/>
    <property type="evidence" value="ECO:0007669"/>
    <property type="project" value="UniProtKB-KW"/>
</dbReference>
<name>A0A4X2LGY9_VOMUR</name>
<accession>A0A4X2LGY9</accession>
<evidence type="ECO:0000256" key="4">
    <source>
        <dbReference type="ARBA" id="ARBA00004555"/>
    </source>
</evidence>
<evidence type="ECO:0000256" key="6">
    <source>
        <dbReference type="ARBA" id="ARBA00022490"/>
    </source>
</evidence>
<reference evidence="15" key="3">
    <citation type="submission" date="2025-09" db="UniProtKB">
        <authorList>
            <consortium name="Ensembl"/>
        </authorList>
    </citation>
    <scope>IDENTIFICATION</scope>
</reference>
<evidence type="ECO:0000256" key="3">
    <source>
        <dbReference type="ARBA" id="ARBA00004496"/>
    </source>
</evidence>
<keyword evidence="8" id="KW-0744">Spermatogenesis</keyword>
<feature type="domain" description="Ubiquitin-like" evidence="14">
    <location>
        <begin position="262"/>
        <end position="341"/>
    </location>
</feature>
<dbReference type="Proteomes" id="UP000314987">
    <property type="component" value="Unassembled WGS sequence"/>
</dbReference>
<keyword evidence="7" id="KW-0221">Differentiation</keyword>
<dbReference type="AlphaFoldDB" id="A0A4X2LGY9"/>
<organism evidence="15 16">
    <name type="scientific">Vombatus ursinus</name>
    <name type="common">Common wombat</name>
    <dbReference type="NCBI Taxonomy" id="29139"/>
    <lineage>
        <taxon>Eukaryota</taxon>
        <taxon>Metazoa</taxon>
        <taxon>Chordata</taxon>
        <taxon>Craniata</taxon>
        <taxon>Vertebrata</taxon>
        <taxon>Euteleostomi</taxon>
        <taxon>Mammalia</taxon>
        <taxon>Metatheria</taxon>
        <taxon>Diprotodontia</taxon>
        <taxon>Vombatidae</taxon>
        <taxon>Vombatus</taxon>
    </lineage>
</organism>
<reference evidence="16" key="1">
    <citation type="submission" date="2018-12" db="EMBL/GenBank/DDBJ databases">
        <authorList>
            <person name="Yazar S."/>
        </authorList>
    </citation>
    <scope>NUCLEOTIDE SEQUENCE [LARGE SCALE GENOMIC DNA]</scope>
</reference>
<evidence type="ECO:0000256" key="9">
    <source>
        <dbReference type="ARBA" id="ARBA00023034"/>
    </source>
</evidence>
<dbReference type="Pfam" id="PF14836">
    <property type="entry name" value="Ubiquitin_3"/>
    <property type="match status" value="1"/>
</dbReference>
<keyword evidence="5" id="KW-0217">Developmental protein</keyword>
<dbReference type="GO" id="GO:0030154">
    <property type="term" value="P:cell differentiation"/>
    <property type="evidence" value="ECO:0007669"/>
    <property type="project" value="UniProtKB-KW"/>
</dbReference>
<proteinExistence type="predicted"/>
<evidence type="ECO:0000256" key="10">
    <source>
        <dbReference type="ARBA" id="ARBA00023128"/>
    </source>
</evidence>
<dbReference type="OMA" id="VGFMESE"/>
<evidence type="ECO:0000313" key="15">
    <source>
        <dbReference type="Ensembl" id="ENSVURP00010020975.1"/>
    </source>
</evidence>
<dbReference type="FunFam" id="3.10.20.90:FF:000263">
    <property type="entry name" value="gametogenetin-binding protein 1-like"/>
    <property type="match status" value="1"/>
</dbReference>
<evidence type="ECO:0000313" key="16">
    <source>
        <dbReference type="Proteomes" id="UP000314987"/>
    </source>
</evidence>
<dbReference type="Ensembl" id="ENSVURT00010023878.1">
    <property type="protein sequence ID" value="ENSVURP00010020975.1"/>
    <property type="gene ID" value="ENSVURG00010016031.1"/>
</dbReference>
<evidence type="ECO:0000256" key="7">
    <source>
        <dbReference type="ARBA" id="ARBA00022782"/>
    </source>
</evidence>
<evidence type="ECO:0000259" key="14">
    <source>
        <dbReference type="Pfam" id="PF14836"/>
    </source>
</evidence>
<protein>
    <recommendedName>
        <fullName evidence="13">Gametogenetin-binding protein 1</fullName>
    </recommendedName>
</protein>
<sequence length="342" mass="37104">MELPAPATPSSSRSSVLRFFRSLVGSKSSHQVPEQALVLGRGQEQDVIPLMGTEDSSGPGREELVLRAKMSHALHLPGPKGSPQQMDIAGLGMGDSGVHAPSVLQEEGIRGPEGKLALAVGGQDLPIDQLEKEEEEVPGEASGDMRNVGRGHFAQAMFGEDESLPMAMGSLEISPEAFTAEEEKECLLQKDFRLGSAKAERTPWNRLLNMYKQLRKPATAKVQGIMKGHKSEGVMTGPEALFITSPPLCSLTHSFSLSVHGFATIQSPLHKTFKSTDTVGFVENELKKVLAVQRESRLWKTGGQEGRELLTRPEITLEEAGIVDGQHLLLEETDEMGNWPPD</sequence>
<evidence type="ECO:0000256" key="12">
    <source>
        <dbReference type="ARBA" id="ARBA00054814"/>
    </source>
</evidence>
<dbReference type="STRING" id="29139.ENSVURP00010020975"/>
<dbReference type="GeneTree" id="ENSGT00390000006663"/>
<keyword evidence="10" id="KW-0496">Mitochondrion</keyword>
<keyword evidence="6" id="KW-0963">Cytoplasm</keyword>
<evidence type="ECO:0000256" key="2">
    <source>
        <dbReference type="ARBA" id="ARBA00004173"/>
    </source>
</evidence>
<evidence type="ECO:0000256" key="11">
    <source>
        <dbReference type="ARBA" id="ARBA00023136"/>
    </source>
</evidence>
<dbReference type="GO" id="GO:0005794">
    <property type="term" value="C:Golgi apparatus"/>
    <property type="evidence" value="ECO:0007669"/>
    <property type="project" value="UniProtKB-SubCell"/>
</dbReference>
<evidence type="ECO:0000256" key="8">
    <source>
        <dbReference type="ARBA" id="ARBA00022871"/>
    </source>
</evidence>
<dbReference type="GO" id="GO:0005739">
    <property type="term" value="C:mitochondrion"/>
    <property type="evidence" value="ECO:0007669"/>
    <property type="project" value="UniProtKB-SubCell"/>
</dbReference>
<comment type="subcellular location">
    <subcellularLocation>
        <location evidence="3">Cytoplasm</location>
    </subcellularLocation>
    <subcellularLocation>
        <location evidence="4">Golgi apparatus</location>
    </subcellularLocation>
    <subcellularLocation>
        <location evidence="1">Membrane</location>
        <topology evidence="1">Peripheral membrane protein</topology>
    </subcellularLocation>
    <subcellularLocation>
        <location evidence="2">Mitochondrion</location>
    </subcellularLocation>
</comment>
<comment type="function">
    <text evidence="12">Induces mitochondrial fragmentation, possibly by promoting DNM1L-dependent fission and may play a role in mitochondrial morphogenesis during spermatogenesis.</text>
</comment>
<evidence type="ECO:0000256" key="5">
    <source>
        <dbReference type="ARBA" id="ARBA00022473"/>
    </source>
</evidence>
<keyword evidence="11" id="KW-0472">Membrane</keyword>
<dbReference type="Gene3D" id="3.10.20.90">
    <property type="entry name" value="Phosphatidylinositol 3-kinase Catalytic Subunit, Chain A, domain 1"/>
    <property type="match status" value="1"/>
</dbReference>
<keyword evidence="9" id="KW-0333">Golgi apparatus</keyword>
<evidence type="ECO:0000256" key="13">
    <source>
        <dbReference type="ARBA" id="ARBA00073653"/>
    </source>
</evidence>
<dbReference type="GO" id="GO:0016020">
    <property type="term" value="C:membrane"/>
    <property type="evidence" value="ECO:0007669"/>
    <property type="project" value="UniProtKB-SubCell"/>
</dbReference>
<evidence type="ECO:0000256" key="1">
    <source>
        <dbReference type="ARBA" id="ARBA00004170"/>
    </source>
</evidence>
<keyword evidence="16" id="KW-1185">Reference proteome</keyword>
<reference evidence="15" key="2">
    <citation type="submission" date="2025-08" db="UniProtKB">
        <authorList>
            <consortium name="Ensembl"/>
        </authorList>
    </citation>
    <scope>IDENTIFICATION</scope>
</reference>
<gene>
    <name evidence="15" type="primary">LOC114053343</name>
</gene>
<dbReference type="InterPro" id="IPR028135">
    <property type="entry name" value="Ub_USP-typ"/>
</dbReference>